<evidence type="ECO:0000313" key="6">
    <source>
        <dbReference type="Proteomes" id="UP001370490"/>
    </source>
</evidence>
<evidence type="ECO:0000256" key="1">
    <source>
        <dbReference type="ARBA" id="ARBA00007645"/>
    </source>
</evidence>
<dbReference type="AlphaFoldDB" id="A0AAN8VWQ0"/>
<dbReference type="GO" id="GO:1990904">
    <property type="term" value="C:ribonucleoprotein complex"/>
    <property type="evidence" value="ECO:0007669"/>
    <property type="project" value="UniProtKB-KW"/>
</dbReference>
<keyword evidence="3 4" id="KW-0687">Ribonucleoprotein</keyword>
<dbReference type="InterPro" id="IPR000473">
    <property type="entry name" value="Ribosomal_bL36"/>
</dbReference>
<dbReference type="InterPro" id="IPR035977">
    <property type="entry name" value="Ribosomal_bL36_sp"/>
</dbReference>
<keyword evidence="2 4" id="KW-0689">Ribosomal protein</keyword>
<reference evidence="5 6" key="1">
    <citation type="submission" date="2023-12" db="EMBL/GenBank/DDBJ databases">
        <title>A high-quality genome assembly for Dillenia turbinata (Dilleniales).</title>
        <authorList>
            <person name="Chanderbali A."/>
        </authorList>
    </citation>
    <scope>NUCLEOTIDE SEQUENCE [LARGE SCALE GENOMIC DNA]</scope>
    <source>
        <strain evidence="5">LSX21</strain>
        <tissue evidence="5">Leaf</tissue>
    </source>
</reference>
<dbReference type="GO" id="GO:0005840">
    <property type="term" value="C:ribosome"/>
    <property type="evidence" value="ECO:0007669"/>
    <property type="project" value="UniProtKB-KW"/>
</dbReference>
<dbReference type="Proteomes" id="UP001370490">
    <property type="component" value="Unassembled WGS sequence"/>
</dbReference>
<dbReference type="PANTHER" id="PTHR18804">
    <property type="entry name" value="RIBOSOMAL PROTEIN"/>
    <property type="match status" value="1"/>
</dbReference>
<protein>
    <recommendedName>
        <fullName evidence="4">Ribosomal protein</fullName>
    </recommendedName>
</protein>
<dbReference type="Pfam" id="PF00444">
    <property type="entry name" value="Ribosomal_L36"/>
    <property type="match status" value="1"/>
</dbReference>
<proteinExistence type="inferred from homology"/>
<dbReference type="GO" id="GO:0003735">
    <property type="term" value="F:structural constituent of ribosome"/>
    <property type="evidence" value="ECO:0007669"/>
    <property type="project" value="InterPro"/>
</dbReference>
<dbReference type="EMBL" id="JBAMMX010000004">
    <property type="protein sequence ID" value="KAK6941660.1"/>
    <property type="molecule type" value="Genomic_DNA"/>
</dbReference>
<dbReference type="GO" id="GO:0006412">
    <property type="term" value="P:translation"/>
    <property type="evidence" value="ECO:0007669"/>
    <property type="project" value="InterPro"/>
</dbReference>
<evidence type="ECO:0000256" key="4">
    <source>
        <dbReference type="RuleBase" id="RU000570"/>
    </source>
</evidence>
<comment type="caution">
    <text evidence="5">The sequence shown here is derived from an EMBL/GenBank/DDBJ whole genome shotgun (WGS) entry which is preliminary data.</text>
</comment>
<keyword evidence="6" id="KW-1185">Reference proteome</keyword>
<evidence type="ECO:0000313" key="5">
    <source>
        <dbReference type="EMBL" id="KAK6941660.1"/>
    </source>
</evidence>
<gene>
    <name evidence="5" type="ORF">RJ641_027037</name>
</gene>
<evidence type="ECO:0000256" key="2">
    <source>
        <dbReference type="ARBA" id="ARBA00022980"/>
    </source>
</evidence>
<evidence type="ECO:0000256" key="3">
    <source>
        <dbReference type="ARBA" id="ARBA00023274"/>
    </source>
</evidence>
<dbReference type="InterPro" id="IPR052010">
    <property type="entry name" value="Ribosomal_LSU_bL36"/>
</dbReference>
<comment type="similarity">
    <text evidence="1 4">Belongs to the bacterial ribosomal protein bL36 family.</text>
</comment>
<dbReference type="NCBIfam" id="TIGR01022">
    <property type="entry name" value="rpmJ_bact"/>
    <property type="match status" value="1"/>
</dbReference>
<name>A0AAN8VWQ0_9MAGN</name>
<sequence length="268" mass="29804">MLQFPNINIHEAVLARCEGGDLRETCFEMGLHDENSVTKITTHNFKLLVLEPFVLLEVAYCCMLLSYDVLTMSNSWNFEFVSEESLAILLLSIMKVRSSVKKMCEFCRVVKRRGRVYVLCTANPKHKQRQGMFTFAYAGSGPKMQLLSRHNMQLSLSADSGPMVFELGAKVGRKVGGIHGDCPILFHFPALKCSIMARVVYLKVSRSSSHVKMLGLLSSDMSSTVEFSQSLHNPSLMGGLASLVTKRVNPCLMYGQRVGLASLLPKSN</sequence>
<dbReference type="HAMAP" id="MF_00251">
    <property type="entry name" value="Ribosomal_bL36"/>
    <property type="match status" value="1"/>
</dbReference>
<organism evidence="5 6">
    <name type="scientific">Dillenia turbinata</name>
    <dbReference type="NCBI Taxonomy" id="194707"/>
    <lineage>
        <taxon>Eukaryota</taxon>
        <taxon>Viridiplantae</taxon>
        <taxon>Streptophyta</taxon>
        <taxon>Embryophyta</taxon>
        <taxon>Tracheophyta</taxon>
        <taxon>Spermatophyta</taxon>
        <taxon>Magnoliopsida</taxon>
        <taxon>eudicotyledons</taxon>
        <taxon>Gunneridae</taxon>
        <taxon>Pentapetalae</taxon>
        <taxon>Dilleniales</taxon>
        <taxon>Dilleniaceae</taxon>
        <taxon>Dillenia</taxon>
    </lineage>
</organism>
<dbReference type="SUPFAM" id="SSF57840">
    <property type="entry name" value="Ribosomal protein L36"/>
    <property type="match status" value="1"/>
</dbReference>
<dbReference type="PANTHER" id="PTHR18804:SF16">
    <property type="entry name" value="RIBOSOMAL PROTEIN"/>
    <property type="match status" value="1"/>
</dbReference>
<accession>A0AAN8VWQ0</accession>
<dbReference type="PROSITE" id="PS00828">
    <property type="entry name" value="RIBOSOMAL_L36"/>
    <property type="match status" value="1"/>
</dbReference>